<evidence type="ECO:0000313" key="1">
    <source>
        <dbReference type="EMBL" id="OAZ05469.1"/>
    </source>
</evidence>
<proteinExistence type="predicted"/>
<gene>
    <name evidence="1" type="ORF">FLB_01630</name>
</gene>
<sequence length="194" mass="21030">MIYSFGIEVNKNEIMKVTQTLLGFFALLFSLSCSSDLDFNQVNDLELQPVVVANLSSFDVAANKLVNNGTEQAISIDTPDVGVFNGSFLKDNLVKADLCFEVNNTINRAFVLRLVFLDKANAPLFSIPIDIPAYAGATNVTIKNETFVGANLDALKQTKKIAFVVALLPGPPLTSTSTGNLKLRSSVTAYFDIQ</sequence>
<name>A0A199XVW2_9FLAO</name>
<dbReference type="Proteomes" id="UP000093807">
    <property type="component" value="Unassembled WGS sequence"/>
</dbReference>
<protein>
    <submittedName>
        <fullName evidence="1">Uncharacterized protein</fullName>
    </submittedName>
</protein>
<reference evidence="1 2" key="1">
    <citation type="submission" date="2016-06" db="EMBL/GenBank/DDBJ databases">
        <title>Draft genome sequence of Flavobacterium succinicans strain DD5b.</title>
        <authorList>
            <person name="Poehlein A."/>
            <person name="Daniel R."/>
            <person name="Simeonova D.D."/>
        </authorList>
    </citation>
    <scope>NUCLEOTIDE SEQUENCE [LARGE SCALE GENOMIC DNA]</scope>
    <source>
        <strain evidence="1 2">DD5b</strain>
    </source>
</reference>
<organism evidence="1 2">
    <name type="scientific">Flavobacterium succinicans</name>
    <dbReference type="NCBI Taxonomy" id="29536"/>
    <lineage>
        <taxon>Bacteria</taxon>
        <taxon>Pseudomonadati</taxon>
        <taxon>Bacteroidota</taxon>
        <taxon>Flavobacteriia</taxon>
        <taxon>Flavobacteriales</taxon>
        <taxon>Flavobacteriaceae</taxon>
        <taxon>Flavobacterium</taxon>
    </lineage>
</organism>
<accession>A0A199XVW2</accession>
<dbReference type="AlphaFoldDB" id="A0A199XVW2"/>
<evidence type="ECO:0000313" key="2">
    <source>
        <dbReference type="Proteomes" id="UP000093807"/>
    </source>
</evidence>
<dbReference type="PATRIC" id="fig|29536.5.peg.167"/>
<dbReference type="EMBL" id="JMTM01000006">
    <property type="protein sequence ID" value="OAZ05469.1"/>
    <property type="molecule type" value="Genomic_DNA"/>
</dbReference>
<keyword evidence="2" id="KW-1185">Reference proteome</keyword>
<comment type="caution">
    <text evidence="1">The sequence shown here is derived from an EMBL/GenBank/DDBJ whole genome shotgun (WGS) entry which is preliminary data.</text>
</comment>